<dbReference type="Gene3D" id="3.40.1030.10">
    <property type="entry name" value="Nucleoside phosphorylase/phosphoribosyltransferase catalytic domain"/>
    <property type="match status" value="1"/>
</dbReference>
<dbReference type="Pfam" id="PF00591">
    <property type="entry name" value="Glycos_transf_3"/>
    <property type="match status" value="1"/>
</dbReference>
<keyword evidence="1 4" id="KW-0328">Glycosyltransferase</keyword>
<evidence type="ECO:0000256" key="2">
    <source>
        <dbReference type="ARBA" id="ARBA00022679"/>
    </source>
</evidence>
<feature type="domain" description="Pyrimidine nucleoside phosphorylase C-terminal" evidence="5">
    <location>
        <begin position="430"/>
        <end position="497"/>
    </location>
</feature>
<dbReference type="HAMAP" id="MF_00703">
    <property type="entry name" value="Thymid_phosp_2"/>
    <property type="match status" value="1"/>
</dbReference>
<proteinExistence type="inferred from homology"/>
<dbReference type="PANTHER" id="PTHR10515">
    <property type="entry name" value="THYMIDINE PHOSPHORYLASE"/>
    <property type="match status" value="1"/>
</dbReference>
<reference evidence="6" key="1">
    <citation type="submission" date="2019-12" db="EMBL/GenBank/DDBJ databases">
        <title>Novel species isolated from a subtropical stream in China.</title>
        <authorList>
            <person name="Lu H."/>
        </authorList>
    </citation>
    <scope>NUCLEOTIDE SEQUENCE [LARGE SCALE GENOMIC DNA]</scope>
    <source>
        <strain evidence="6">FT93W</strain>
    </source>
</reference>
<dbReference type="Proteomes" id="UP000444316">
    <property type="component" value="Unassembled WGS sequence"/>
</dbReference>
<dbReference type="Pfam" id="PF02885">
    <property type="entry name" value="Glycos_trans_3N"/>
    <property type="match status" value="1"/>
</dbReference>
<comment type="similarity">
    <text evidence="4">Belongs to the thymidine/pyrimidine-nucleoside phosphorylase family. Type 2 subfamily.</text>
</comment>
<dbReference type="Pfam" id="PF07831">
    <property type="entry name" value="PYNP_C"/>
    <property type="match status" value="1"/>
</dbReference>
<protein>
    <recommendedName>
        <fullName evidence="4">Putative thymidine phosphorylase</fullName>
        <ecNumber evidence="4">2.4.2.4</ecNumber>
    </recommendedName>
    <alternativeName>
        <fullName evidence="4">TdRPase</fullName>
    </alternativeName>
</protein>
<dbReference type="EC" id="2.4.2.4" evidence="4"/>
<sequence>MNLNPDALVLRRLGIDTYQELVAYLRSDSPICRSEGFEAQSRIQVCCGSRHIIATLNVVHESLIGRHQLGLSEAAWHALGGEDGVPVKVKHAPPLQSFSAVRGKIYGRPFTSDAVEAIVHDIAGGHYSDIEMAALITACSGNRMDVAETIALTRSMVGVGQRLYWERDIVVDKHCVGGLPGNRTTLIVVPIVAACGLTIPKTSSRAITSPAGSADTMETLAPVGLDLPAMRRVVDQEGGCIVWGGAVSLSPADDMLIRVERPLGLDSDGLLVASVLSKKIAAGSTHVVIDIPVGRTAKVRSPAAAAALAGRLIEVGTALGLAIDVVQSDGSQPVGRGIGPALEAWDVLAVLRNEAGAPDDLRQRAVTLAGRLLELGGKALPGQGVALAMEVLASGAAWHKMQALCAAQGGMREPGRAAHTHVITAQHAGKVVAVDNRRLARLAKLAGAPKASAAGLLLHVALGTTVEVGQPLYTLHAESPGELAYALSYAHAQEDLYTIEEHP</sequence>
<dbReference type="SUPFAM" id="SSF52418">
    <property type="entry name" value="Nucleoside phosphorylase/phosphoribosyltransferase catalytic domain"/>
    <property type="match status" value="1"/>
</dbReference>
<dbReference type="RefSeq" id="WP_161035205.1">
    <property type="nucleotide sequence ID" value="NZ_WWCL01000002.1"/>
</dbReference>
<evidence type="ECO:0000313" key="6">
    <source>
        <dbReference type="EMBL" id="MYN45626.1"/>
    </source>
</evidence>
<dbReference type="GO" id="GO:0005829">
    <property type="term" value="C:cytosol"/>
    <property type="evidence" value="ECO:0007669"/>
    <property type="project" value="TreeGrafter"/>
</dbReference>
<dbReference type="SUPFAM" id="SSF47648">
    <property type="entry name" value="Nucleoside phosphorylase/phosphoribosyltransferase N-terminal domain"/>
    <property type="match status" value="1"/>
</dbReference>
<evidence type="ECO:0000256" key="4">
    <source>
        <dbReference type="HAMAP-Rule" id="MF_00703"/>
    </source>
</evidence>
<dbReference type="InterPro" id="IPR013102">
    <property type="entry name" value="PYNP_C"/>
</dbReference>
<dbReference type="NCBIfam" id="NF003338">
    <property type="entry name" value="PRK04350.1"/>
    <property type="match status" value="1"/>
</dbReference>
<dbReference type="PANTHER" id="PTHR10515:SF0">
    <property type="entry name" value="THYMIDINE PHOSPHORYLASE"/>
    <property type="match status" value="1"/>
</dbReference>
<keyword evidence="2 4" id="KW-0808">Transferase</keyword>
<dbReference type="InterPro" id="IPR017459">
    <property type="entry name" value="Glycosyl_Trfase_fam3_N_dom"/>
</dbReference>
<comment type="catalytic activity">
    <reaction evidence="3 4">
        <text>thymidine + phosphate = 2-deoxy-alpha-D-ribose 1-phosphate + thymine</text>
        <dbReference type="Rhea" id="RHEA:16037"/>
        <dbReference type="ChEBI" id="CHEBI:17748"/>
        <dbReference type="ChEBI" id="CHEBI:17821"/>
        <dbReference type="ChEBI" id="CHEBI:43474"/>
        <dbReference type="ChEBI" id="CHEBI:57259"/>
        <dbReference type="EC" id="2.4.2.4"/>
    </reaction>
</comment>
<keyword evidence="7" id="KW-1185">Reference proteome</keyword>
<dbReference type="InterPro" id="IPR013466">
    <property type="entry name" value="Thymidine/AMP_Pase"/>
</dbReference>
<evidence type="ECO:0000313" key="7">
    <source>
        <dbReference type="Proteomes" id="UP000444316"/>
    </source>
</evidence>
<dbReference type="GO" id="GO:0004645">
    <property type="term" value="F:1,4-alpha-oligoglucan phosphorylase activity"/>
    <property type="evidence" value="ECO:0007669"/>
    <property type="project" value="InterPro"/>
</dbReference>
<dbReference type="InterPro" id="IPR035902">
    <property type="entry name" value="Nuc_phospho_transferase"/>
</dbReference>
<dbReference type="InterPro" id="IPR036566">
    <property type="entry name" value="PYNP-like_C_sf"/>
</dbReference>
<dbReference type="SMART" id="SM00941">
    <property type="entry name" value="PYNP_C"/>
    <property type="match status" value="1"/>
</dbReference>
<comment type="caution">
    <text evidence="6">The sequence shown here is derived from an EMBL/GenBank/DDBJ whole genome shotgun (WGS) entry which is preliminary data.</text>
</comment>
<dbReference type="InterPro" id="IPR000053">
    <property type="entry name" value="Thymidine/pyrmidine_PPase"/>
</dbReference>
<dbReference type="GO" id="GO:0009032">
    <property type="term" value="F:thymidine phosphorylase activity"/>
    <property type="evidence" value="ECO:0007669"/>
    <property type="project" value="UniProtKB-UniRule"/>
</dbReference>
<dbReference type="InterPro" id="IPR028579">
    <property type="entry name" value="Thym_Pase_Put"/>
</dbReference>
<evidence type="ECO:0000256" key="3">
    <source>
        <dbReference type="ARBA" id="ARBA00048550"/>
    </source>
</evidence>
<organism evidence="6 7">
    <name type="scientific">Duganella fentianensis</name>
    <dbReference type="NCBI Taxonomy" id="2692177"/>
    <lineage>
        <taxon>Bacteria</taxon>
        <taxon>Pseudomonadati</taxon>
        <taxon>Pseudomonadota</taxon>
        <taxon>Betaproteobacteria</taxon>
        <taxon>Burkholderiales</taxon>
        <taxon>Oxalobacteraceae</taxon>
        <taxon>Telluria group</taxon>
        <taxon>Duganella</taxon>
    </lineage>
</organism>
<dbReference type="InterPro" id="IPR036320">
    <property type="entry name" value="Glycosyl_Trfase_fam3_N_dom_sf"/>
</dbReference>
<dbReference type="NCBIfam" id="TIGR02645">
    <property type="entry name" value="ARCH_P_rylase"/>
    <property type="match status" value="1"/>
</dbReference>
<evidence type="ECO:0000256" key="1">
    <source>
        <dbReference type="ARBA" id="ARBA00022676"/>
    </source>
</evidence>
<dbReference type="Gene3D" id="1.20.970.50">
    <property type="match status" value="1"/>
</dbReference>
<dbReference type="GO" id="GO:0006213">
    <property type="term" value="P:pyrimidine nucleoside metabolic process"/>
    <property type="evidence" value="ECO:0007669"/>
    <property type="project" value="InterPro"/>
</dbReference>
<dbReference type="SUPFAM" id="SSF54680">
    <property type="entry name" value="Pyrimidine nucleoside phosphorylase C-terminal domain"/>
    <property type="match status" value="1"/>
</dbReference>
<dbReference type="Gene3D" id="3.90.1170.30">
    <property type="entry name" value="Pyrimidine nucleoside phosphorylase-like, C-terminal domain"/>
    <property type="match status" value="1"/>
</dbReference>
<evidence type="ECO:0000259" key="5">
    <source>
        <dbReference type="SMART" id="SM00941"/>
    </source>
</evidence>
<gene>
    <name evidence="6" type="ORF">GTP23_11260</name>
</gene>
<accession>A0A845I3A9</accession>
<name>A0A845I3A9_9BURK</name>
<dbReference type="EMBL" id="WWCL01000002">
    <property type="protein sequence ID" value="MYN45626.1"/>
    <property type="molecule type" value="Genomic_DNA"/>
</dbReference>
<dbReference type="AlphaFoldDB" id="A0A845I3A9"/>
<dbReference type="InterPro" id="IPR000312">
    <property type="entry name" value="Glycosyl_Trfase_fam3"/>
</dbReference>
<dbReference type="GO" id="GO:0006206">
    <property type="term" value="P:pyrimidine nucleobase metabolic process"/>
    <property type="evidence" value="ECO:0007669"/>
    <property type="project" value="InterPro"/>
</dbReference>